<evidence type="ECO:0000256" key="1">
    <source>
        <dbReference type="ARBA" id="ARBA00005750"/>
    </source>
</evidence>
<dbReference type="PANTHER" id="PTHR39181:SF1">
    <property type="entry name" value="TYROSINE-PROTEIN PHOSPHATASE YWQE"/>
    <property type="match status" value="1"/>
</dbReference>
<dbReference type="RefSeq" id="WP_163940436.1">
    <property type="nucleotide sequence ID" value="NZ_JAAIKC010000001.1"/>
</dbReference>
<evidence type="ECO:0000256" key="3">
    <source>
        <dbReference type="ARBA" id="ARBA00022912"/>
    </source>
</evidence>
<reference evidence="6" key="1">
    <citation type="submission" date="2020-02" db="EMBL/GenBank/DDBJ databases">
        <authorList>
            <person name="Shen X.-R."/>
            <person name="Zhang Y.-X."/>
        </authorList>
    </citation>
    <scope>NUCLEOTIDE SEQUENCE</scope>
    <source>
        <strain evidence="6">SYP-B3998</strain>
    </source>
</reference>
<dbReference type="GO" id="GO:0030145">
    <property type="term" value="F:manganese ion binding"/>
    <property type="evidence" value="ECO:0007669"/>
    <property type="project" value="UniProtKB-UniRule"/>
</dbReference>
<dbReference type="Pfam" id="PF19567">
    <property type="entry name" value="CpsB_CapC"/>
    <property type="match status" value="1"/>
</dbReference>
<keyword evidence="2 5" id="KW-0378">Hydrolase</keyword>
<dbReference type="PIRSF" id="PIRSF016557">
    <property type="entry name" value="Caps_synth_CpsB"/>
    <property type="match status" value="1"/>
</dbReference>
<accession>A0A6G3ZT02</accession>
<dbReference type="PROSITE" id="PS50007">
    <property type="entry name" value="PIPLC_X_DOMAIN"/>
    <property type="match status" value="1"/>
</dbReference>
<sequence length="261" mass="29951">MIDIHSHILHNLDDGPRTMEQSLELALMAVHEGVSTIIATPHHRNGSYMNAADSIIEAASLFQEQLIKNHIPLTVYHGQEIRVYPQMIDDYEGNSLLTLHGSSYMLIEFPPSKLPERIDEIFYELSLLHITPIIAHPERNREIADQPDKLFRLVEQGALSQITSHSINGLFGPSVQSLSLELCRRNLVHFLASDVHDAIHRPFHLQQAYRTVENLLGGDYVKYYQQNAERLIRHTEIERWKPIAKTRKGFPLNIISRIFSL</sequence>
<evidence type="ECO:0000256" key="5">
    <source>
        <dbReference type="PIRNR" id="PIRNR016557"/>
    </source>
</evidence>
<dbReference type="AlphaFoldDB" id="A0A6G3ZT02"/>
<name>A0A6G3ZT02_9BACL</name>
<comment type="catalytic activity">
    <reaction evidence="4 5">
        <text>O-phospho-L-tyrosyl-[protein] + H2O = L-tyrosyl-[protein] + phosphate</text>
        <dbReference type="Rhea" id="RHEA:10684"/>
        <dbReference type="Rhea" id="RHEA-COMP:10136"/>
        <dbReference type="Rhea" id="RHEA-COMP:20101"/>
        <dbReference type="ChEBI" id="CHEBI:15377"/>
        <dbReference type="ChEBI" id="CHEBI:43474"/>
        <dbReference type="ChEBI" id="CHEBI:46858"/>
        <dbReference type="ChEBI" id="CHEBI:61978"/>
        <dbReference type="EC" id="3.1.3.48"/>
    </reaction>
</comment>
<dbReference type="GO" id="GO:0004725">
    <property type="term" value="F:protein tyrosine phosphatase activity"/>
    <property type="evidence" value="ECO:0007669"/>
    <property type="project" value="UniProtKB-UniRule"/>
</dbReference>
<dbReference type="InterPro" id="IPR016195">
    <property type="entry name" value="Pol/histidinol_Pase-like"/>
</dbReference>
<evidence type="ECO:0000313" key="6">
    <source>
        <dbReference type="EMBL" id="NEW04719.1"/>
    </source>
</evidence>
<organism evidence="6">
    <name type="scientific">Paenibacillus sp. SYP-B3998</name>
    <dbReference type="NCBI Taxonomy" id="2678564"/>
    <lineage>
        <taxon>Bacteria</taxon>
        <taxon>Bacillati</taxon>
        <taxon>Bacillota</taxon>
        <taxon>Bacilli</taxon>
        <taxon>Bacillales</taxon>
        <taxon>Paenibacillaceae</taxon>
        <taxon>Paenibacillus</taxon>
    </lineage>
</organism>
<dbReference type="EMBL" id="JAAIKC010000001">
    <property type="protein sequence ID" value="NEW04719.1"/>
    <property type="molecule type" value="Genomic_DNA"/>
</dbReference>
<dbReference type="SUPFAM" id="SSF89550">
    <property type="entry name" value="PHP domain-like"/>
    <property type="match status" value="1"/>
</dbReference>
<dbReference type="InterPro" id="IPR016667">
    <property type="entry name" value="Caps_polysacc_synth_CpsB/CapC"/>
</dbReference>
<gene>
    <name evidence="6" type="ORF">GK047_01625</name>
</gene>
<protein>
    <recommendedName>
        <fullName evidence="5">Tyrosine-protein phosphatase</fullName>
        <ecNumber evidence="5">3.1.3.48</ecNumber>
    </recommendedName>
</protein>
<evidence type="ECO:0000256" key="2">
    <source>
        <dbReference type="ARBA" id="ARBA00022801"/>
    </source>
</evidence>
<dbReference type="PANTHER" id="PTHR39181">
    <property type="entry name" value="TYROSINE-PROTEIN PHOSPHATASE YWQE"/>
    <property type="match status" value="1"/>
</dbReference>
<dbReference type="Gene3D" id="3.20.20.140">
    <property type="entry name" value="Metal-dependent hydrolases"/>
    <property type="match status" value="1"/>
</dbReference>
<comment type="similarity">
    <text evidence="1 5">Belongs to the metallo-dependent hydrolases superfamily. CpsB/CapC family.</text>
</comment>
<dbReference type="EC" id="3.1.3.48" evidence="5"/>
<evidence type="ECO:0000256" key="4">
    <source>
        <dbReference type="ARBA" id="ARBA00051722"/>
    </source>
</evidence>
<comment type="caution">
    <text evidence="6">The sequence shown here is derived from an EMBL/GenBank/DDBJ whole genome shotgun (WGS) entry which is preliminary data.</text>
</comment>
<keyword evidence="3 5" id="KW-0904">Protein phosphatase</keyword>
<proteinExistence type="inferred from homology"/>